<name>A0AA37MYH8_9FIRM</name>
<dbReference type="Pfam" id="PF11167">
    <property type="entry name" value="DUF2953"/>
    <property type="match status" value="1"/>
</dbReference>
<keyword evidence="2" id="KW-1133">Transmembrane helix</keyword>
<organism evidence="3 4">
    <name type="scientific">Faecalibacterium gallinarum</name>
    <dbReference type="NCBI Taxonomy" id="2903556"/>
    <lineage>
        <taxon>Bacteria</taxon>
        <taxon>Bacillati</taxon>
        <taxon>Bacillota</taxon>
        <taxon>Clostridia</taxon>
        <taxon>Eubacteriales</taxon>
        <taxon>Oscillospiraceae</taxon>
        <taxon>Faecalibacterium</taxon>
    </lineage>
</organism>
<proteinExistence type="predicted"/>
<accession>A0AA37MYH8</accession>
<dbReference type="AlphaFoldDB" id="A0AA37MYH8"/>
<evidence type="ECO:0000256" key="2">
    <source>
        <dbReference type="SAM" id="Phobius"/>
    </source>
</evidence>
<feature type="transmembrane region" description="Helical" evidence="2">
    <location>
        <begin position="12"/>
        <end position="40"/>
    </location>
</feature>
<reference evidence="3" key="1">
    <citation type="journal article" date="2022" name="Int. J. Syst. Evol. Microbiol.">
        <title>Genome-based, phenotypic and chemotaxonomic classification of Faecalibacterium strains: proposal of three novel species Faecalibacterium duncaniae sp. nov., Faecalibacterium hattorii sp. nov. and Faecalibacterium gallinarum sp. nov. .</title>
        <authorList>
            <person name="Sakamoto M."/>
            <person name="Sakurai N."/>
            <person name="Tanno H."/>
            <person name="Iino T."/>
            <person name="Ohkuma M."/>
            <person name="Endo A."/>
        </authorList>
    </citation>
    <scope>NUCLEOTIDE SEQUENCE</scope>
    <source>
        <strain evidence="3">JCM 17207</strain>
    </source>
</reference>
<sequence>MSAVLSFLGGVVLFLLQFVLILLAVLLGLGLLLLLCPFCADLSWEDEILRVRVGALGITLPVFQFPEPEQPAMEESAPPEPGFWARQWKKFRAWLTERRRRRAAKKPPRKPEAKPKAAPRKKAKISLDVICALLRGAGKITRAAFGALRFTRIRVYLPVSGEDPADTARAYGRVNAWLYTTLGVLDHFVYLDFEELRVVPQVDPAEPPARERVSFRVSARMLFVAIAAVQVLIELWREKVLDVFL</sequence>
<dbReference type="RefSeq" id="WP_238316257.1">
    <property type="nucleotide sequence ID" value="NZ_BQKV01000026.1"/>
</dbReference>
<evidence type="ECO:0000313" key="3">
    <source>
        <dbReference type="EMBL" id="GJN64020.1"/>
    </source>
</evidence>
<gene>
    <name evidence="3" type="ORF">JCM17207_06450</name>
</gene>
<keyword evidence="2" id="KW-0812">Transmembrane</keyword>
<keyword evidence="4" id="KW-1185">Reference proteome</keyword>
<dbReference type="Proteomes" id="UP001055185">
    <property type="component" value="Unassembled WGS sequence"/>
</dbReference>
<evidence type="ECO:0000256" key="1">
    <source>
        <dbReference type="SAM" id="MobiDB-lite"/>
    </source>
</evidence>
<keyword evidence="2" id="KW-0472">Membrane</keyword>
<feature type="region of interest" description="Disordered" evidence="1">
    <location>
        <begin position="99"/>
        <end position="120"/>
    </location>
</feature>
<evidence type="ECO:0008006" key="5">
    <source>
        <dbReference type="Google" id="ProtNLM"/>
    </source>
</evidence>
<dbReference type="EMBL" id="BQKV01000026">
    <property type="protein sequence ID" value="GJN64020.1"/>
    <property type="molecule type" value="Genomic_DNA"/>
</dbReference>
<feature type="compositionally biased region" description="Basic residues" evidence="1">
    <location>
        <begin position="99"/>
        <end position="108"/>
    </location>
</feature>
<protein>
    <recommendedName>
        <fullName evidence="5">DUF2953 domain-containing protein</fullName>
    </recommendedName>
</protein>
<evidence type="ECO:0000313" key="4">
    <source>
        <dbReference type="Proteomes" id="UP001055185"/>
    </source>
</evidence>
<dbReference type="InterPro" id="IPR021338">
    <property type="entry name" value="DUF2953"/>
</dbReference>
<comment type="caution">
    <text evidence="3">The sequence shown here is derived from an EMBL/GenBank/DDBJ whole genome shotgun (WGS) entry which is preliminary data.</text>
</comment>